<protein>
    <submittedName>
        <fullName evidence="3">Amidohydrolase</fullName>
    </submittedName>
</protein>
<sequence length="397" mass="44854">MAYIEGRLVHDADSHLMEMVDCLDPYLEHRLRQRYHELPVFRARMERHEHFRMAREKHADAAFRAGADENLMLRKNYEAKGAFIREDRPSVVDLLGVASQLVFTTHALGNFGLDRSDDMELCYAVADAHNQMMVDFCSVDSRLLPTAYVPLETFEGAVATARKAIDIGARGLIMPSWCPRNHAPSHVSLDPLWAMAEEAGVPMLFHVGYEDKMNPVYKENGLPPVPDFHGGDDNFTSISYMPIPNSAMQTLATLIFDGVFDRFRNLKFGAIELGASWLPGWMRSMDSAAHAFMRNEERLQKLSSKPSEIVQRQLRVTPYPHEDVGWVIRNAGEQVCLFSSDYPHVEGGRNPVKRFDSCLEGLPQSAIDCFYADNFIDLMGDALPVELRRPAHLVAAE</sequence>
<gene>
    <name evidence="3" type="ORF">GCM10011503_02690</name>
</gene>
<evidence type="ECO:0000313" key="3">
    <source>
        <dbReference type="EMBL" id="GGB57761.1"/>
    </source>
</evidence>
<dbReference type="PANTHER" id="PTHR21240:SF28">
    <property type="entry name" value="ISO-OROTATE DECARBOXYLASE (EUROFUNG)"/>
    <property type="match status" value="1"/>
</dbReference>
<reference evidence="4" key="1">
    <citation type="journal article" date="2019" name="Int. J. Syst. Evol. Microbiol.">
        <title>The Global Catalogue of Microorganisms (GCM) 10K type strain sequencing project: providing services to taxonomists for standard genome sequencing and annotation.</title>
        <authorList>
            <consortium name="The Broad Institute Genomics Platform"/>
            <consortium name="The Broad Institute Genome Sequencing Center for Infectious Disease"/>
            <person name="Wu L."/>
            <person name="Ma J."/>
        </authorList>
    </citation>
    <scope>NUCLEOTIDE SEQUENCE [LARGE SCALE GENOMIC DNA]</scope>
    <source>
        <strain evidence="4">CGMCC 1.15928</strain>
    </source>
</reference>
<dbReference type="EMBL" id="BMKF01000001">
    <property type="protein sequence ID" value="GGB57761.1"/>
    <property type="molecule type" value="Genomic_DNA"/>
</dbReference>
<dbReference type="InterPro" id="IPR032466">
    <property type="entry name" value="Metal_Hydrolase"/>
</dbReference>
<proteinExistence type="predicted"/>
<evidence type="ECO:0000256" key="1">
    <source>
        <dbReference type="ARBA" id="ARBA00023239"/>
    </source>
</evidence>
<accession>A0ABQ1J4P3</accession>
<comment type="caution">
    <text evidence="3">The sequence shown here is derived from an EMBL/GenBank/DDBJ whole genome shotgun (WGS) entry which is preliminary data.</text>
</comment>
<dbReference type="RefSeq" id="WP_084393952.1">
    <property type="nucleotide sequence ID" value="NZ_BMKF01000001.1"/>
</dbReference>
<dbReference type="SUPFAM" id="SSF51556">
    <property type="entry name" value="Metallo-dependent hydrolases"/>
    <property type="match status" value="1"/>
</dbReference>
<keyword evidence="4" id="KW-1185">Reference proteome</keyword>
<dbReference type="InterPro" id="IPR032465">
    <property type="entry name" value="ACMSD"/>
</dbReference>
<dbReference type="PANTHER" id="PTHR21240">
    <property type="entry name" value="2-AMINO-3-CARBOXYLMUCONATE-6-SEMIALDEHYDE DECARBOXYLASE"/>
    <property type="match status" value="1"/>
</dbReference>
<keyword evidence="1" id="KW-0456">Lyase</keyword>
<dbReference type="Gene3D" id="3.20.20.140">
    <property type="entry name" value="Metal-dependent hydrolases"/>
    <property type="match status" value="1"/>
</dbReference>
<dbReference type="InterPro" id="IPR006680">
    <property type="entry name" value="Amidohydro-rel"/>
</dbReference>
<organism evidence="3 4">
    <name type="scientific">Henriciella pelagia</name>
    <dbReference type="NCBI Taxonomy" id="1977912"/>
    <lineage>
        <taxon>Bacteria</taxon>
        <taxon>Pseudomonadati</taxon>
        <taxon>Pseudomonadota</taxon>
        <taxon>Alphaproteobacteria</taxon>
        <taxon>Hyphomonadales</taxon>
        <taxon>Hyphomonadaceae</taxon>
        <taxon>Henriciella</taxon>
    </lineage>
</organism>
<evidence type="ECO:0000259" key="2">
    <source>
        <dbReference type="Pfam" id="PF04909"/>
    </source>
</evidence>
<name>A0ABQ1J4P3_9PROT</name>
<feature type="domain" description="Amidohydrolase-related" evidence="2">
    <location>
        <begin position="124"/>
        <end position="374"/>
    </location>
</feature>
<dbReference type="Pfam" id="PF04909">
    <property type="entry name" value="Amidohydro_2"/>
    <property type="match status" value="1"/>
</dbReference>
<evidence type="ECO:0000313" key="4">
    <source>
        <dbReference type="Proteomes" id="UP000628854"/>
    </source>
</evidence>
<dbReference type="Proteomes" id="UP000628854">
    <property type="component" value="Unassembled WGS sequence"/>
</dbReference>